<dbReference type="GO" id="GO:0009279">
    <property type="term" value="C:cell outer membrane"/>
    <property type="evidence" value="ECO:0007669"/>
    <property type="project" value="UniProtKB-SubCell"/>
</dbReference>
<keyword evidence="2 10" id="KW-0813">Transport</keyword>
<dbReference type="Gene3D" id="2.170.130.10">
    <property type="entry name" value="TonB-dependent receptor, plug domain"/>
    <property type="match status" value="1"/>
</dbReference>
<dbReference type="Pfam" id="PF00593">
    <property type="entry name" value="TonB_dep_Rec_b-barrel"/>
    <property type="match status" value="1"/>
</dbReference>
<evidence type="ECO:0000259" key="13">
    <source>
        <dbReference type="Pfam" id="PF07715"/>
    </source>
</evidence>
<dbReference type="STRING" id="1622118.Lupro_01470"/>
<evidence type="ECO:0000256" key="4">
    <source>
        <dbReference type="ARBA" id="ARBA00022692"/>
    </source>
</evidence>
<name>A0A0X8G4N6_9FLAO</name>
<comment type="subcellular location">
    <subcellularLocation>
        <location evidence="1 10">Cell outer membrane</location>
        <topology evidence="1 10">Multi-pass membrane protein</topology>
    </subcellularLocation>
</comment>
<dbReference type="InterPro" id="IPR012910">
    <property type="entry name" value="Plug_dom"/>
</dbReference>
<dbReference type="PANTHER" id="PTHR30069:SF29">
    <property type="entry name" value="HEMOGLOBIN AND HEMOGLOBIN-HAPTOGLOBIN-BINDING PROTEIN 1-RELATED"/>
    <property type="match status" value="1"/>
</dbReference>
<keyword evidence="15" id="KW-1185">Reference proteome</keyword>
<evidence type="ECO:0000256" key="10">
    <source>
        <dbReference type="PROSITE-ProRule" id="PRU01360"/>
    </source>
</evidence>
<evidence type="ECO:0000256" key="7">
    <source>
        <dbReference type="ARBA" id="ARBA00023136"/>
    </source>
</evidence>
<keyword evidence="8" id="KW-0675">Receptor</keyword>
<evidence type="ECO:0000259" key="12">
    <source>
        <dbReference type="Pfam" id="PF00593"/>
    </source>
</evidence>
<dbReference type="PROSITE" id="PS52016">
    <property type="entry name" value="TONB_DEPENDENT_REC_3"/>
    <property type="match status" value="1"/>
</dbReference>
<evidence type="ECO:0000256" key="3">
    <source>
        <dbReference type="ARBA" id="ARBA00022452"/>
    </source>
</evidence>
<keyword evidence="3 10" id="KW-1134">Transmembrane beta strand</keyword>
<keyword evidence="4 10" id="KW-0812">Transmembrane</keyword>
<dbReference type="InterPro" id="IPR036942">
    <property type="entry name" value="Beta-barrel_TonB_sf"/>
</dbReference>
<comment type="similarity">
    <text evidence="10 11">Belongs to the TonB-dependent receptor family.</text>
</comment>
<organism evidence="14 15">
    <name type="scientific">Lutibacter profundi</name>
    <dbReference type="NCBI Taxonomy" id="1622118"/>
    <lineage>
        <taxon>Bacteria</taxon>
        <taxon>Pseudomonadati</taxon>
        <taxon>Bacteroidota</taxon>
        <taxon>Flavobacteriia</taxon>
        <taxon>Flavobacteriales</taxon>
        <taxon>Flavobacteriaceae</taxon>
        <taxon>Lutibacter</taxon>
    </lineage>
</organism>
<dbReference type="SUPFAM" id="SSF56935">
    <property type="entry name" value="Porins"/>
    <property type="match status" value="1"/>
</dbReference>
<keyword evidence="7 10" id="KW-0472">Membrane</keyword>
<evidence type="ECO:0000256" key="9">
    <source>
        <dbReference type="ARBA" id="ARBA00023237"/>
    </source>
</evidence>
<proteinExistence type="inferred from homology"/>
<evidence type="ECO:0008006" key="16">
    <source>
        <dbReference type="Google" id="ProtNLM"/>
    </source>
</evidence>
<feature type="domain" description="TonB-dependent receptor plug" evidence="13">
    <location>
        <begin position="54"/>
        <end position="143"/>
    </location>
</feature>
<evidence type="ECO:0000256" key="1">
    <source>
        <dbReference type="ARBA" id="ARBA00004571"/>
    </source>
</evidence>
<dbReference type="OrthoDB" id="9762903at2"/>
<evidence type="ECO:0000313" key="14">
    <source>
        <dbReference type="EMBL" id="AMC10006.1"/>
    </source>
</evidence>
<feature type="domain" description="TonB-dependent receptor-like beta-barrel" evidence="12">
    <location>
        <begin position="178"/>
        <end position="587"/>
    </location>
</feature>
<gene>
    <name evidence="14" type="ORF">Lupro_01470</name>
</gene>
<dbReference type="GO" id="GO:0015344">
    <property type="term" value="F:siderophore uptake transmembrane transporter activity"/>
    <property type="evidence" value="ECO:0007669"/>
    <property type="project" value="TreeGrafter"/>
</dbReference>
<accession>A0A0X8G4N6</accession>
<evidence type="ECO:0000256" key="2">
    <source>
        <dbReference type="ARBA" id="ARBA00022448"/>
    </source>
</evidence>
<evidence type="ECO:0000256" key="5">
    <source>
        <dbReference type="ARBA" id="ARBA00022729"/>
    </source>
</evidence>
<keyword evidence="6 11" id="KW-0798">TonB box</keyword>
<protein>
    <recommendedName>
        <fullName evidence="16">TonB-dependent receptor</fullName>
    </recommendedName>
</protein>
<dbReference type="InterPro" id="IPR039426">
    <property type="entry name" value="TonB-dep_rcpt-like"/>
</dbReference>
<evidence type="ECO:0000256" key="8">
    <source>
        <dbReference type="ARBA" id="ARBA00023170"/>
    </source>
</evidence>
<keyword evidence="5" id="KW-0732">Signal</keyword>
<reference evidence="15" key="1">
    <citation type="submission" date="2015-12" db="EMBL/GenBank/DDBJ databases">
        <title>Complete genome sequence of Lutibacter profundus strain LP1.</title>
        <authorList>
            <person name="Wissuwa J."/>
            <person name="Le Moine Bauer S."/>
            <person name="Stokke R."/>
            <person name="Dahle H."/>
            <person name="Steen I.H."/>
        </authorList>
    </citation>
    <scope>NUCLEOTIDE SEQUENCE [LARGE SCALE GENOMIC DNA]</scope>
    <source>
        <strain evidence="15">LP1</strain>
    </source>
</reference>
<dbReference type="Proteomes" id="UP000059672">
    <property type="component" value="Chromosome"/>
</dbReference>
<dbReference type="Pfam" id="PF07715">
    <property type="entry name" value="Plug"/>
    <property type="match status" value="1"/>
</dbReference>
<dbReference type="InterPro" id="IPR037066">
    <property type="entry name" value="Plug_dom_sf"/>
</dbReference>
<dbReference type="Gene3D" id="2.40.170.20">
    <property type="entry name" value="TonB-dependent receptor, beta-barrel domain"/>
    <property type="match status" value="1"/>
</dbReference>
<dbReference type="AlphaFoldDB" id="A0A0X8G4N6"/>
<reference evidence="14 15" key="2">
    <citation type="journal article" date="2016" name="Int. J. Syst. Evol. Microbiol.">
        <title>Lutibacter profundi sp. nov., isolated from a deep-sea hydrothermal system on the Arctic Mid-Ocean Ridge and emended description of the genus Lutibacter.</title>
        <authorList>
            <person name="Le Moine Bauer S."/>
            <person name="Roalkvam I."/>
            <person name="Steen I.H."/>
            <person name="Dahle H."/>
        </authorList>
    </citation>
    <scope>NUCLEOTIDE SEQUENCE [LARGE SCALE GENOMIC DNA]</scope>
    <source>
        <strain evidence="14 15">LP1</strain>
    </source>
</reference>
<dbReference type="PATRIC" id="fig|1622118.3.peg.300"/>
<sequence length="613" mass="70164">MKQFSRFLFFLFLINNWSSYGQKDSIVALDIVVLSDVKLKKFSAGYNVNEILDSVIKTQTSLTDLLNLNTLIYFKTNGYGMISSPSFRGTNASQTAVIWNGININSQLTGQTDFNNVSIVNYNEITVKRGGSSVQYGSGAIGGSIHLNNSFHFYNHFINEIQVSYGSFNTLNTSYKLSAGTTKSYITTGIDYKKSENDYKYLGYGEKNENGAYNFLGFNFNAGYFINENVLLKLFHNSSLNDRNLSGTLTYNAKDAYKNNDSKTLLVLDFLDEKFSSNLNLAHIYEDYKYYPNNENNTQFSFGKVNTFIVKYDASLFFKSANLLVKGILEYDSVKGSGSNIGFNQRDVFSAVFLLNHKLTPKIDYGVNIRTEVTNQYNVPLIFSIGSNFKITKFYTLQLNTSKNYRIPTFNDLYWVPGGNTTLKPENSYQFELGNDFNFNSQKINLTGYYINSKDMIKWLPNRNNIWSPINVEEVESYGIEFKYEVLKKIGNNTFEFLTNYGYTISKNVQTNNQLIYVPKNKITGTFSYNYKKFSAYYQLLYNGSVYTTTDNFSDLSSYDISDVGVGYKLSSKKKEATIITFKVQNIFNKKYQNVAYRPMPNINYKLKLILNF</sequence>
<dbReference type="GO" id="GO:0044718">
    <property type="term" value="P:siderophore transmembrane transport"/>
    <property type="evidence" value="ECO:0007669"/>
    <property type="project" value="TreeGrafter"/>
</dbReference>
<dbReference type="InterPro" id="IPR000531">
    <property type="entry name" value="Beta-barrel_TonB"/>
</dbReference>
<keyword evidence="9 10" id="KW-0998">Cell outer membrane</keyword>
<evidence type="ECO:0000256" key="6">
    <source>
        <dbReference type="ARBA" id="ARBA00023077"/>
    </source>
</evidence>
<evidence type="ECO:0000313" key="15">
    <source>
        <dbReference type="Proteomes" id="UP000059672"/>
    </source>
</evidence>
<evidence type="ECO:0000256" key="11">
    <source>
        <dbReference type="RuleBase" id="RU003357"/>
    </source>
</evidence>
<dbReference type="KEGG" id="lut:Lupro_01470"/>
<dbReference type="PANTHER" id="PTHR30069">
    <property type="entry name" value="TONB-DEPENDENT OUTER MEMBRANE RECEPTOR"/>
    <property type="match status" value="1"/>
</dbReference>
<dbReference type="EMBL" id="CP013355">
    <property type="protein sequence ID" value="AMC10006.1"/>
    <property type="molecule type" value="Genomic_DNA"/>
</dbReference>
<dbReference type="RefSeq" id="WP_068205724.1">
    <property type="nucleotide sequence ID" value="NZ_CP013355.1"/>
</dbReference>